<dbReference type="PROSITE" id="PS50844">
    <property type="entry name" value="AFP_LIKE"/>
    <property type="match status" value="1"/>
</dbReference>
<dbReference type="Gene3D" id="3.20.20.70">
    <property type="entry name" value="Aldolase class I"/>
    <property type="match status" value="1"/>
</dbReference>
<dbReference type="InterPro" id="IPR057736">
    <property type="entry name" value="SAF_PseI/NeuA/NeuB"/>
</dbReference>
<dbReference type="PANTHER" id="PTHR42966:SF1">
    <property type="entry name" value="SIALIC ACID SYNTHASE"/>
    <property type="match status" value="1"/>
</dbReference>
<dbReference type="InterPro" id="IPR036732">
    <property type="entry name" value="AFP_Neu5c_C_sf"/>
</dbReference>
<proteinExistence type="predicted"/>
<dbReference type="InterPro" id="IPR006190">
    <property type="entry name" value="SAF_AFP_Neu5Ac"/>
</dbReference>
<dbReference type="CDD" id="cd11615">
    <property type="entry name" value="SAF_NeuB_like"/>
    <property type="match status" value="1"/>
</dbReference>
<dbReference type="KEGG" id="trc:DYE49_04585"/>
<protein>
    <submittedName>
        <fullName evidence="2">Sialic acid synthase SpsE</fullName>
    </submittedName>
    <submittedName>
        <fullName evidence="3">Spore coat protein</fullName>
    </submittedName>
</protein>
<dbReference type="SUPFAM" id="SSF51569">
    <property type="entry name" value="Aldolase"/>
    <property type="match status" value="1"/>
</dbReference>
<dbReference type="EMBL" id="JACHFR010000001">
    <property type="protein sequence ID" value="MBB5218544.1"/>
    <property type="molecule type" value="Genomic_DNA"/>
</dbReference>
<gene>
    <name evidence="3" type="ORF">DYE49_04585</name>
    <name evidence="2" type="ORF">HNP77_000888</name>
</gene>
<dbReference type="Proteomes" id="UP000578697">
    <property type="component" value="Unassembled WGS sequence"/>
</dbReference>
<feature type="domain" description="AFP-like" evidence="1">
    <location>
        <begin position="325"/>
        <end position="387"/>
    </location>
</feature>
<evidence type="ECO:0000313" key="2">
    <source>
        <dbReference type="EMBL" id="MBB5218544.1"/>
    </source>
</evidence>
<dbReference type="InterPro" id="IPR051690">
    <property type="entry name" value="PseI-like"/>
</dbReference>
<keyword evidence="3" id="KW-0946">Virion</keyword>
<dbReference type="Pfam" id="PF03102">
    <property type="entry name" value="NeuB"/>
    <property type="match status" value="1"/>
</dbReference>
<dbReference type="Proteomes" id="UP000593591">
    <property type="component" value="Chromosome"/>
</dbReference>
<name>A0A840SCH4_9SPIR</name>
<dbReference type="InterPro" id="IPR013974">
    <property type="entry name" value="SAF"/>
</dbReference>
<dbReference type="SUPFAM" id="SSF51269">
    <property type="entry name" value="AFP III-like domain"/>
    <property type="match status" value="1"/>
</dbReference>
<dbReference type="PANTHER" id="PTHR42966">
    <property type="entry name" value="N-ACETYLNEURAMINATE SYNTHASE"/>
    <property type="match status" value="1"/>
</dbReference>
<evidence type="ECO:0000313" key="5">
    <source>
        <dbReference type="Proteomes" id="UP000593591"/>
    </source>
</evidence>
<keyword evidence="4" id="KW-1185">Reference proteome</keyword>
<keyword evidence="3" id="KW-0167">Capsid protein</keyword>
<reference evidence="3 5" key="1">
    <citation type="submission" date="2018-08" db="EMBL/GenBank/DDBJ databases">
        <title>The first complete genome of Treponema rectale (CHPAT), a commensal spirochete of the bovine rectum.</title>
        <authorList>
            <person name="Staton G.J."/>
            <person name="Clegg S.R."/>
            <person name="Carter S.D."/>
            <person name="Radford A.D."/>
            <person name="Darby A."/>
            <person name="Hall N."/>
            <person name="Birtles R.J."/>
            <person name="Evans N.J."/>
        </authorList>
    </citation>
    <scope>NUCLEOTIDE SEQUENCE [LARGE SCALE GENOMIC DNA]</scope>
    <source>
        <strain evidence="3 5">CHPA</strain>
    </source>
</reference>
<dbReference type="AlphaFoldDB" id="A0A840SCH4"/>
<dbReference type="Pfam" id="PF08666">
    <property type="entry name" value="SAF"/>
    <property type="match status" value="1"/>
</dbReference>
<organism evidence="2 4">
    <name type="scientific">Treponema rectale</name>
    <dbReference type="NCBI Taxonomy" id="744512"/>
    <lineage>
        <taxon>Bacteria</taxon>
        <taxon>Pseudomonadati</taxon>
        <taxon>Spirochaetota</taxon>
        <taxon>Spirochaetia</taxon>
        <taxon>Spirochaetales</taxon>
        <taxon>Treponemataceae</taxon>
        <taxon>Treponema</taxon>
    </lineage>
</organism>
<dbReference type="InterPro" id="IPR013785">
    <property type="entry name" value="Aldolase_TIM"/>
</dbReference>
<dbReference type="Gene3D" id="3.90.1210.10">
    <property type="entry name" value="Antifreeze-like/N-acetylneuraminic acid synthase C-terminal domain"/>
    <property type="match status" value="1"/>
</dbReference>
<sequence length="389" mass="43320">MEIVAEIGTSHSGDIEKAKKMIASAAENGATVIKFQWVYANEILHPDTGFVELPGGRIPLYQKFKSLEVKKEFFEECLKYTHKCGAKFLCSPFGKQSLEELISINPDMIKIASPELNHIPLLKRAAEICKNIPIVISSGVSTLGDIEKAINTLTDGGVKKENITLLHCSTFYPTPEEEYNVKVIKNLSAVFGIKCGISDHSTDPVLIPVLNTICGGVMIEKHFTLSNETDGLDDPVALTPQKFALMCHAVKQTQAIIERYRNETNALNGASIQFTQDYIPESAFDYVVKNLSREYSMEKITACLGDGIKRLGKSERQNYGRTNRSIHYMHTMKKGEQLREQDLGILRTEKILTPGLHPDFLTKIIGAKLSRDVQNGSGVQLEDLFIQEQ</sequence>
<reference evidence="2 4" key="2">
    <citation type="submission" date="2020-08" db="EMBL/GenBank/DDBJ databases">
        <title>Genomic Encyclopedia of Type Strains, Phase IV (KMG-IV): sequencing the most valuable type-strain genomes for metagenomic binning, comparative biology and taxonomic classification.</title>
        <authorList>
            <person name="Goeker M."/>
        </authorList>
    </citation>
    <scope>NUCLEOTIDE SEQUENCE [LARGE SCALE GENOMIC DNA]</scope>
    <source>
        <strain evidence="2 4">DSM 103679</strain>
    </source>
</reference>
<dbReference type="RefSeq" id="WP_184651958.1">
    <property type="nucleotide sequence ID" value="NZ_JACHFR010000001.1"/>
</dbReference>
<accession>A0A840SCH4</accession>
<evidence type="ECO:0000313" key="3">
    <source>
        <dbReference type="EMBL" id="QOS39773.1"/>
    </source>
</evidence>
<dbReference type="GO" id="GO:0016051">
    <property type="term" value="P:carbohydrate biosynthetic process"/>
    <property type="evidence" value="ECO:0007669"/>
    <property type="project" value="InterPro"/>
</dbReference>
<dbReference type="GO" id="GO:0047444">
    <property type="term" value="F:N-acylneuraminate-9-phosphate synthase activity"/>
    <property type="evidence" value="ECO:0007669"/>
    <property type="project" value="TreeGrafter"/>
</dbReference>
<evidence type="ECO:0000313" key="4">
    <source>
        <dbReference type="Proteomes" id="UP000578697"/>
    </source>
</evidence>
<evidence type="ECO:0000259" key="1">
    <source>
        <dbReference type="PROSITE" id="PS50844"/>
    </source>
</evidence>
<dbReference type="InterPro" id="IPR013132">
    <property type="entry name" value="PseI/NeuA/B-like_N"/>
</dbReference>
<dbReference type="EMBL" id="CP031517">
    <property type="protein sequence ID" value="QOS39773.1"/>
    <property type="molecule type" value="Genomic_DNA"/>
</dbReference>